<dbReference type="EMBL" id="CP001154">
    <property type="protein sequence ID" value="ACO75364.1"/>
    <property type="molecule type" value="Genomic_DNA"/>
</dbReference>
<dbReference type="HOGENOM" id="CLU_2935883_0_0_4"/>
<accession>C1DB25</accession>
<dbReference type="KEGG" id="lhk:LHK_02382"/>
<name>C1DB25_LARHH</name>
<evidence type="ECO:0000313" key="1">
    <source>
        <dbReference type="EMBL" id="ACO75364.1"/>
    </source>
</evidence>
<dbReference type="STRING" id="557598.LHK_02382"/>
<proteinExistence type="predicted"/>
<sequence>MGRAAADRPAGGFALSHGAVPGLAVARFQPPVARLAGLAGMRHRSIPDAGRSPVAPVSDL</sequence>
<keyword evidence="2" id="KW-1185">Reference proteome</keyword>
<reference evidence="1 2" key="1">
    <citation type="journal article" date="2009" name="PLoS Genet.">
        <title>The complete genome and proteome of Laribacter hongkongensis reveal potential mechanisms for adaptations to different temperatures and habitats.</title>
        <authorList>
            <person name="Woo P.C."/>
            <person name="Lau S.K."/>
            <person name="Tse H."/>
            <person name="Teng J.L."/>
            <person name="Curreem S.O."/>
            <person name="Tsang A.K."/>
            <person name="Fan R.Y."/>
            <person name="Wong G.K."/>
            <person name="Huang Y."/>
            <person name="Loman N.J."/>
            <person name="Snyder L.A."/>
            <person name="Cai J.J."/>
            <person name="Huang J.D."/>
            <person name="Mak W."/>
            <person name="Pallen M.J."/>
            <person name="Lok S."/>
            <person name="Yuen K.Y."/>
        </authorList>
    </citation>
    <scope>NUCLEOTIDE SEQUENCE [LARGE SCALE GENOMIC DNA]</scope>
    <source>
        <strain evidence="1 2">HLHK9</strain>
    </source>
</reference>
<evidence type="ECO:0000313" key="2">
    <source>
        <dbReference type="Proteomes" id="UP000002010"/>
    </source>
</evidence>
<gene>
    <name evidence="1" type="ordered locus">LHK_02382</name>
</gene>
<organism evidence="1 2">
    <name type="scientific">Laribacter hongkongensis (strain HLHK9)</name>
    <dbReference type="NCBI Taxonomy" id="557598"/>
    <lineage>
        <taxon>Bacteria</taxon>
        <taxon>Pseudomonadati</taxon>
        <taxon>Pseudomonadota</taxon>
        <taxon>Betaproteobacteria</taxon>
        <taxon>Neisseriales</taxon>
        <taxon>Aquaspirillaceae</taxon>
        <taxon>Laribacter</taxon>
    </lineage>
</organism>
<protein>
    <submittedName>
        <fullName evidence="1">Uncharacterized protein</fullName>
    </submittedName>
</protein>
<dbReference type="Proteomes" id="UP000002010">
    <property type="component" value="Chromosome"/>
</dbReference>
<dbReference type="AlphaFoldDB" id="C1DB25"/>